<keyword evidence="2" id="KW-1185">Reference proteome</keyword>
<accession>A0A7W5AHA0</accession>
<name>A0A7W5AHA0_9ACTN</name>
<dbReference type="PROSITE" id="PS51257">
    <property type="entry name" value="PROKAR_LIPOPROTEIN"/>
    <property type="match status" value="1"/>
</dbReference>
<dbReference type="EMBL" id="JACHXF010000006">
    <property type="protein sequence ID" value="MBB3095699.1"/>
    <property type="molecule type" value="Genomic_DNA"/>
</dbReference>
<gene>
    <name evidence="1" type="ORF">FHR83_003369</name>
</gene>
<evidence type="ECO:0000313" key="1">
    <source>
        <dbReference type="EMBL" id="MBB3095699.1"/>
    </source>
</evidence>
<evidence type="ECO:0000313" key="2">
    <source>
        <dbReference type="Proteomes" id="UP000590749"/>
    </source>
</evidence>
<sequence length="149" mass="15266">MARINREGTGGMKRILGTVLACAALAACSEPAPSPSQATTPRADPSTAAVVTDCGTFDLPQGEDLPDSAARCLVEAVRAGHPAQLKVTRPTVEGDPIPVSYAAGADGRVEVITDSRQDGFGAQVVTRQTCTGPTAAPELRFAECSDPTS</sequence>
<dbReference type="Proteomes" id="UP000590749">
    <property type="component" value="Unassembled WGS sequence"/>
</dbReference>
<proteinExistence type="predicted"/>
<comment type="caution">
    <text evidence="1">The sequence shown here is derived from an EMBL/GenBank/DDBJ whole genome shotgun (WGS) entry which is preliminary data.</text>
</comment>
<protein>
    <submittedName>
        <fullName evidence="1">Uncharacterized protein</fullName>
    </submittedName>
</protein>
<dbReference type="RefSeq" id="WP_229794590.1">
    <property type="nucleotide sequence ID" value="NZ_BMPW01000004.1"/>
</dbReference>
<organism evidence="1 2">
    <name type="scientific">Actinoplanes campanulatus</name>
    <dbReference type="NCBI Taxonomy" id="113559"/>
    <lineage>
        <taxon>Bacteria</taxon>
        <taxon>Bacillati</taxon>
        <taxon>Actinomycetota</taxon>
        <taxon>Actinomycetes</taxon>
        <taxon>Micromonosporales</taxon>
        <taxon>Micromonosporaceae</taxon>
        <taxon>Actinoplanes</taxon>
    </lineage>
</organism>
<reference evidence="1 2" key="1">
    <citation type="submission" date="2020-08" db="EMBL/GenBank/DDBJ databases">
        <title>Genomic Encyclopedia of Type Strains, Phase III (KMG-III): the genomes of soil and plant-associated and newly described type strains.</title>
        <authorList>
            <person name="Whitman W."/>
        </authorList>
    </citation>
    <scope>NUCLEOTIDE SEQUENCE [LARGE SCALE GENOMIC DNA]</scope>
    <source>
        <strain evidence="1 2">CECT 3287</strain>
    </source>
</reference>
<dbReference type="AlphaFoldDB" id="A0A7W5AHA0"/>